<feature type="domain" description="HTH luxR-type" evidence="4">
    <location>
        <begin position="256"/>
        <end position="321"/>
    </location>
</feature>
<keyword evidence="6" id="KW-1185">Reference proteome</keyword>
<dbReference type="SMART" id="SM00421">
    <property type="entry name" value="HTH_LUXR"/>
    <property type="match status" value="1"/>
</dbReference>
<dbReference type="InterPro" id="IPR036388">
    <property type="entry name" value="WH-like_DNA-bd_sf"/>
</dbReference>
<keyword evidence="1" id="KW-0805">Transcription regulation</keyword>
<dbReference type="Proteomes" id="UP001589702">
    <property type="component" value="Unassembled WGS sequence"/>
</dbReference>
<dbReference type="SUPFAM" id="SSF55781">
    <property type="entry name" value="GAF domain-like"/>
    <property type="match status" value="1"/>
</dbReference>
<accession>A0ABV5Y582</accession>
<protein>
    <submittedName>
        <fullName evidence="5">Response regulator transcription factor</fullName>
    </submittedName>
</protein>
<dbReference type="EMBL" id="JBHMBC010000039">
    <property type="protein sequence ID" value="MFB9821841.1"/>
    <property type="molecule type" value="Genomic_DNA"/>
</dbReference>
<name>A0ABV5Y582_ARTRM</name>
<organism evidence="5 6">
    <name type="scientific">Arthrobacter ramosus</name>
    <dbReference type="NCBI Taxonomy" id="1672"/>
    <lineage>
        <taxon>Bacteria</taxon>
        <taxon>Bacillati</taxon>
        <taxon>Actinomycetota</taxon>
        <taxon>Actinomycetes</taxon>
        <taxon>Micrococcales</taxon>
        <taxon>Micrococcaceae</taxon>
        <taxon>Arthrobacter</taxon>
    </lineage>
</organism>
<evidence type="ECO:0000256" key="2">
    <source>
        <dbReference type="ARBA" id="ARBA00023125"/>
    </source>
</evidence>
<dbReference type="InterPro" id="IPR016032">
    <property type="entry name" value="Sig_transdc_resp-reg_C-effctor"/>
</dbReference>
<evidence type="ECO:0000313" key="5">
    <source>
        <dbReference type="EMBL" id="MFB9821841.1"/>
    </source>
</evidence>
<dbReference type="PROSITE" id="PS50043">
    <property type="entry name" value="HTH_LUXR_2"/>
    <property type="match status" value="1"/>
</dbReference>
<keyword evidence="3" id="KW-0804">Transcription</keyword>
<dbReference type="RefSeq" id="WP_234750550.1">
    <property type="nucleotide sequence ID" value="NZ_BAAAWN010000001.1"/>
</dbReference>
<dbReference type="PANTHER" id="PTHR44688">
    <property type="entry name" value="DNA-BINDING TRANSCRIPTIONAL ACTIVATOR DEVR_DOSR"/>
    <property type="match status" value="1"/>
</dbReference>
<dbReference type="InterPro" id="IPR000792">
    <property type="entry name" value="Tscrpt_reg_LuxR_C"/>
</dbReference>
<dbReference type="PROSITE" id="PS00622">
    <property type="entry name" value="HTH_LUXR_1"/>
    <property type="match status" value="1"/>
</dbReference>
<evidence type="ECO:0000259" key="4">
    <source>
        <dbReference type="PROSITE" id="PS50043"/>
    </source>
</evidence>
<evidence type="ECO:0000256" key="1">
    <source>
        <dbReference type="ARBA" id="ARBA00023015"/>
    </source>
</evidence>
<dbReference type="InterPro" id="IPR029016">
    <property type="entry name" value="GAF-like_dom_sf"/>
</dbReference>
<evidence type="ECO:0000313" key="6">
    <source>
        <dbReference type="Proteomes" id="UP001589702"/>
    </source>
</evidence>
<dbReference type="SUPFAM" id="SSF46894">
    <property type="entry name" value="C-terminal effector domain of the bipartite response regulators"/>
    <property type="match status" value="1"/>
</dbReference>
<dbReference type="PANTHER" id="PTHR44688:SF16">
    <property type="entry name" value="DNA-BINDING TRANSCRIPTIONAL ACTIVATOR DEVR_DOSR"/>
    <property type="match status" value="1"/>
</dbReference>
<evidence type="ECO:0000256" key="3">
    <source>
        <dbReference type="ARBA" id="ARBA00023163"/>
    </source>
</evidence>
<gene>
    <name evidence="5" type="ORF">ACFFP1_20385</name>
</gene>
<proteinExistence type="predicted"/>
<reference evidence="5 6" key="1">
    <citation type="submission" date="2024-09" db="EMBL/GenBank/DDBJ databases">
        <authorList>
            <person name="Sun Q."/>
            <person name="Mori K."/>
        </authorList>
    </citation>
    <scope>NUCLEOTIDE SEQUENCE [LARGE SCALE GENOMIC DNA]</scope>
    <source>
        <strain evidence="5 6">JCM 1334</strain>
    </source>
</reference>
<comment type="caution">
    <text evidence="5">The sequence shown here is derived from an EMBL/GenBank/DDBJ whole genome shotgun (WGS) entry which is preliminary data.</text>
</comment>
<dbReference type="Gene3D" id="3.30.450.40">
    <property type="match status" value="1"/>
</dbReference>
<dbReference type="Gene3D" id="1.10.10.10">
    <property type="entry name" value="Winged helix-like DNA-binding domain superfamily/Winged helix DNA-binding domain"/>
    <property type="match status" value="1"/>
</dbReference>
<sequence>MVSGKSRILLKAAFAAGAAQYHLDGADQILHILADGTRHDAAALLFWNPAQARHDVLANDGYQAETLAALGDPYAATKAHRKLLKLHRPLRIDDLKYDYRETRLYQTALAPAGFSDGMSTCLISDDGQYAGMLHLSAAHFHNFDDDARDLIGALSPIVAELCRRQTAGYPTLRVREDCKAALFDGQDAPRPVISRDMSSVVFQPHFREFVARFLAGDAASVSGLWASDDGTVALEITRTAAAWSGHRDVALIVETPMELPYRLTTREAEVIDRITVGRSNQQIASELGISIRTVTTHVENILVKMAQESRSGVAAVAIGAGLRRLDLR</sequence>
<dbReference type="CDD" id="cd06170">
    <property type="entry name" value="LuxR_C_like"/>
    <property type="match status" value="1"/>
</dbReference>
<keyword evidence="2" id="KW-0238">DNA-binding</keyword>
<dbReference type="Pfam" id="PF00196">
    <property type="entry name" value="GerE"/>
    <property type="match status" value="1"/>
</dbReference>
<dbReference type="PRINTS" id="PR00038">
    <property type="entry name" value="HTHLUXR"/>
</dbReference>